<name>A0A090WMS0_9FLAO</name>
<dbReference type="AlphaFoldDB" id="A0A090WMS0"/>
<proteinExistence type="predicted"/>
<organism evidence="1 2">
    <name type="scientific">Algibacter lectus</name>
    <dbReference type="NCBI Taxonomy" id="221126"/>
    <lineage>
        <taxon>Bacteria</taxon>
        <taxon>Pseudomonadati</taxon>
        <taxon>Bacteroidota</taxon>
        <taxon>Flavobacteriia</taxon>
        <taxon>Flavobacteriales</taxon>
        <taxon>Flavobacteriaceae</taxon>
        <taxon>Algibacter</taxon>
    </lineage>
</organism>
<sequence length="53" mass="6161">MQHCWSSFCVVAPIATQKSDCGKPDPWVTPRKKWYKKAHFKKNALGMGFRYSN</sequence>
<protein>
    <submittedName>
        <fullName evidence="1">Uncharacterized protein</fullName>
    </submittedName>
</protein>
<evidence type="ECO:0000313" key="2">
    <source>
        <dbReference type="Proteomes" id="UP000029643"/>
    </source>
</evidence>
<evidence type="ECO:0000313" key="1">
    <source>
        <dbReference type="EMBL" id="GAL78301.1"/>
    </source>
</evidence>
<gene>
    <name evidence="1" type="ORF">JCM19274_4800</name>
</gene>
<accession>A0A090WMS0</accession>
<reference evidence="1 2" key="1">
    <citation type="journal article" date="2014" name="Genome Announc.">
        <title>Draft Genome Sequences of Marine Flavobacterium Algibacter lectus Strains SS8 and NR4.</title>
        <authorList>
            <person name="Takatani N."/>
            <person name="Nakanishi M."/>
            <person name="Meirelles P."/>
            <person name="Mino S."/>
            <person name="Suda W."/>
            <person name="Oshima K."/>
            <person name="Hattori M."/>
            <person name="Ohkuma M."/>
            <person name="Hosokawa M."/>
            <person name="Miyashita K."/>
            <person name="Thompson F.L."/>
            <person name="Niwa A."/>
            <person name="Sawabe T."/>
            <person name="Sawabe T."/>
        </authorList>
    </citation>
    <scope>NUCLEOTIDE SEQUENCE [LARGE SCALE GENOMIC DNA]</scope>
    <source>
        <strain evidence="2">JCM19274</strain>
    </source>
</reference>
<dbReference type="Proteomes" id="UP000029643">
    <property type="component" value="Unassembled WGS sequence"/>
</dbReference>
<dbReference type="EMBL" id="BBNU01000002">
    <property type="protein sequence ID" value="GAL78301.1"/>
    <property type="molecule type" value="Genomic_DNA"/>
</dbReference>
<comment type="caution">
    <text evidence="1">The sequence shown here is derived from an EMBL/GenBank/DDBJ whole genome shotgun (WGS) entry which is preliminary data.</text>
</comment>